<dbReference type="RefSeq" id="XP_067922228.1">
    <property type="nucleotide sequence ID" value="XM_068065795.1"/>
</dbReference>
<accession>A0A2C6K512</accession>
<dbReference type="Proteomes" id="UP000221165">
    <property type="component" value="Unassembled WGS sequence"/>
</dbReference>
<protein>
    <submittedName>
        <fullName evidence="1">Uncharacterized protein</fullName>
    </submittedName>
</protein>
<dbReference type="VEuPathDB" id="ToxoDB:CSUI_005625"/>
<name>A0A2C6K512_9APIC</name>
<comment type="caution">
    <text evidence="1">The sequence shown here is derived from an EMBL/GenBank/DDBJ whole genome shotgun (WGS) entry which is preliminary data.</text>
</comment>
<sequence length="106" mass="11733">MSVQCATPHQSSMATTVEQMQLQQAAIAADRTYMSAVGAAESQKTNDIYFYADAENHPCEYFLQPQNLTVPYYVAPVYESYVPPGGSSISHMAPQIKRMKKRGCCC</sequence>
<dbReference type="AlphaFoldDB" id="A0A2C6K512"/>
<dbReference type="OrthoDB" id="328281at2759"/>
<gene>
    <name evidence="1" type="ORF">CSUI_005625</name>
</gene>
<keyword evidence="2" id="KW-1185">Reference proteome</keyword>
<evidence type="ECO:0000313" key="2">
    <source>
        <dbReference type="Proteomes" id="UP000221165"/>
    </source>
</evidence>
<dbReference type="GeneID" id="94429006"/>
<evidence type="ECO:0000313" key="1">
    <source>
        <dbReference type="EMBL" id="PHJ20541.1"/>
    </source>
</evidence>
<dbReference type="EMBL" id="MIGC01002725">
    <property type="protein sequence ID" value="PHJ20541.1"/>
    <property type="molecule type" value="Genomic_DNA"/>
</dbReference>
<proteinExistence type="predicted"/>
<reference evidence="1 2" key="1">
    <citation type="journal article" date="2017" name="Int. J. Parasitol.">
        <title>The genome of the protozoan parasite Cystoisospora suis and a reverse vaccinology approach to identify vaccine candidates.</title>
        <authorList>
            <person name="Palmieri N."/>
            <person name="Shrestha A."/>
            <person name="Ruttkowski B."/>
            <person name="Beck T."/>
            <person name="Vogl C."/>
            <person name="Tomley F."/>
            <person name="Blake D.P."/>
            <person name="Joachim A."/>
        </authorList>
    </citation>
    <scope>NUCLEOTIDE SEQUENCE [LARGE SCALE GENOMIC DNA]</scope>
    <source>
        <strain evidence="1 2">Wien I</strain>
    </source>
</reference>
<organism evidence="1 2">
    <name type="scientific">Cystoisospora suis</name>
    <dbReference type="NCBI Taxonomy" id="483139"/>
    <lineage>
        <taxon>Eukaryota</taxon>
        <taxon>Sar</taxon>
        <taxon>Alveolata</taxon>
        <taxon>Apicomplexa</taxon>
        <taxon>Conoidasida</taxon>
        <taxon>Coccidia</taxon>
        <taxon>Eucoccidiorida</taxon>
        <taxon>Eimeriorina</taxon>
        <taxon>Sarcocystidae</taxon>
        <taxon>Cystoisospora</taxon>
    </lineage>
</organism>